<feature type="compositionally biased region" description="Low complexity" evidence="1">
    <location>
        <begin position="87"/>
        <end position="98"/>
    </location>
</feature>
<organism evidence="3 4">
    <name type="scientific">Pisum sativum</name>
    <name type="common">Garden pea</name>
    <name type="synonym">Lathyrus oleraceus</name>
    <dbReference type="NCBI Taxonomy" id="3888"/>
    <lineage>
        <taxon>Eukaryota</taxon>
        <taxon>Viridiplantae</taxon>
        <taxon>Streptophyta</taxon>
        <taxon>Embryophyta</taxon>
        <taxon>Tracheophyta</taxon>
        <taxon>Spermatophyta</taxon>
        <taxon>Magnoliopsida</taxon>
        <taxon>eudicotyledons</taxon>
        <taxon>Gunneridae</taxon>
        <taxon>Pentapetalae</taxon>
        <taxon>rosids</taxon>
        <taxon>fabids</taxon>
        <taxon>Fabales</taxon>
        <taxon>Fabaceae</taxon>
        <taxon>Papilionoideae</taxon>
        <taxon>50 kb inversion clade</taxon>
        <taxon>NPAAA clade</taxon>
        <taxon>Hologalegina</taxon>
        <taxon>IRL clade</taxon>
        <taxon>Fabeae</taxon>
        <taxon>Lathyrus</taxon>
    </lineage>
</organism>
<feature type="compositionally biased region" description="Low complexity" evidence="1">
    <location>
        <begin position="191"/>
        <end position="210"/>
    </location>
</feature>
<evidence type="ECO:0000256" key="1">
    <source>
        <dbReference type="SAM" id="MobiDB-lite"/>
    </source>
</evidence>
<dbReference type="Gramene" id="Psat01G0043800-T4">
    <property type="protein sequence ID" value="KAI5440966.1"/>
    <property type="gene ID" value="KIW84_010438"/>
</dbReference>
<feature type="compositionally biased region" description="Low complexity" evidence="1">
    <location>
        <begin position="145"/>
        <end position="161"/>
    </location>
</feature>
<dbReference type="InterPro" id="IPR032675">
    <property type="entry name" value="LRR_dom_sf"/>
</dbReference>
<feature type="compositionally biased region" description="Basic and acidic residues" evidence="1">
    <location>
        <begin position="1"/>
        <end position="14"/>
    </location>
</feature>
<feature type="domain" description="AIR9-like A9" evidence="2">
    <location>
        <begin position="835"/>
        <end position="922"/>
    </location>
</feature>
<dbReference type="SUPFAM" id="SSF52075">
    <property type="entry name" value="Outer arm dynein light chain 1"/>
    <property type="match status" value="1"/>
</dbReference>
<keyword evidence="4" id="KW-1185">Reference proteome</keyword>
<feature type="compositionally biased region" description="Polar residues" evidence="1">
    <location>
        <begin position="58"/>
        <end position="75"/>
    </location>
</feature>
<feature type="compositionally biased region" description="Polar residues" evidence="1">
    <location>
        <begin position="177"/>
        <end position="190"/>
    </location>
</feature>
<dbReference type="Pfam" id="PF23197">
    <property type="entry name" value="IG_AIR9"/>
    <property type="match status" value="6"/>
</dbReference>
<protein>
    <submittedName>
        <fullName evidence="3">Variant 4, 187-kDa microtubule-associated protein air9</fullName>
    </submittedName>
</protein>
<feature type="compositionally biased region" description="Basic and acidic residues" evidence="1">
    <location>
        <begin position="100"/>
        <end position="110"/>
    </location>
</feature>
<dbReference type="PROSITE" id="PS51450">
    <property type="entry name" value="LRR"/>
    <property type="match status" value="1"/>
</dbReference>
<sequence length="1050" mass="113771">MEVPSESEKKKSSEAVKTASIGSVSSRKRVEARNITDSGSVTKRSGSGPVSSSSVPRRNSTGGLAQRSSLSLSSDGRTRATIRDKTVSSSSASTSSVTEQVRRSLPEIRRSSISALHAGKPVAASPVGSSKTEVVKRPLSKPALSVSAFSSSRRVGSSTGDVSGGGTGGSVRKSVAKVSSPSMSARSPTVSGGLRAGSLSSSSDRSSSLSGRRKLGTPDSRNSRFIILPQIEVKANDDLRLDLRGHRVRSLTSGGLNLSSNLEFVYLRDNLLSTLEGVEILTRVKVLDLSFNDFKGPGFEPLESCKVLQFLSVAQNKLKSLTMASQPRLQVLAASKNRISTLTGFPYLPVLEHLRLEENPILKMPHLEAASILLVGPTLKKYNDRDLSREEMAIARRYPAHTALCIRDGWEFGRPEQAAESTFRFLVEKWKDHLPPGFLLKEASIDKPLEEDVCHSHFTFVHDGAMSTDPPLVLKYQWFCGDVTLSNFVPIQEATDEFYLPKHDEIGKILKVECIPTLGETEYPSIFAISSRVKPGSGIPRVINLEVHGELIEGSIIRGCAKVAWCGGTPGKGVASWLRRKWNSSPVVIVGAEDDEYQPTIDDVDSSLVFMYTPVTEEGAKGEPQYKYTDFVRAAPPSVSNVRIVGDPVEGITIKGVGDYFGGREGPSKFEWLRKNRDTGDFLLVSAGTSDYTLTKEDVGYCLMFIYIPINFEGQEGKSLSATSSVVKQAPPKVTNVKIIGDLRENGKVTATGIVTGGTEGSSRVQWYKTYLSTLDESNLEALSTSKIAKAFRIPLGAVGCYIVAKYTPMTPDGDSGEPTFVISDRAVETLPPSLNFLSIIGDYCEDGILTASYGYVGGHEGKSIYNWYFHEVESDFGSQIPGVSGFLQYHITKEAIGKFISFQCTPVRDDGVVGDKRICMSQERIRPGSPRLLSLRTVGNAVEGTTLRIEKTYWGGEEGDSVYRWLRTSSEGVQSEIMGATTSSYMLSIDDIGFFISVSCEPVRSDWARGPIVLSEQIGPIIAVVSSPDMESVDHLSGRGENAPTNGLG</sequence>
<feature type="domain" description="AIR9-like A9" evidence="2">
    <location>
        <begin position="733"/>
        <end position="824"/>
    </location>
</feature>
<gene>
    <name evidence="3" type="ORF">KIW84_010438</name>
</gene>
<feature type="domain" description="AIR9-like A9" evidence="2">
    <location>
        <begin position="542"/>
        <end position="627"/>
    </location>
</feature>
<dbReference type="EMBL" id="JAMSHJ010000001">
    <property type="protein sequence ID" value="KAI5440966.1"/>
    <property type="molecule type" value="Genomic_DNA"/>
</dbReference>
<reference evidence="3 4" key="1">
    <citation type="journal article" date="2022" name="Nat. Genet.">
        <title>Improved pea reference genome and pan-genome highlight genomic features and evolutionary characteristics.</title>
        <authorList>
            <person name="Yang T."/>
            <person name="Liu R."/>
            <person name="Luo Y."/>
            <person name="Hu S."/>
            <person name="Wang D."/>
            <person name="Wang C."/>
            <person name="Pandey M.K."/>
            <person name="Ge S."/>
            <person name="Xu Q."/>
            <person name="Li N."/>
            <person name="Li G."/>
            <person name="Huang Y."/>
            <person name="Saxena R.K."/>
            <person name="Ji Y."/>
            <person name="Li M."/>
            <person name="Yan X."/>
            <person name="He Y."/>
            <person name="Liu Y."/>
            <person name="Wang X."/>
            <person name="Xiang C."/>
            <person name="Varshney R.K."/>
            <person name="Ding H."/>
            <person name="Gao S."/>
            <person name="Zong X."/>
        </authorList>
    </citation>
    <scope>NUCLEOTIDE SEQUENCE [LARGE SCALE GENOMIC DNA]</scope>
    <source>
        <strain evidence="3 4">cv. Zhongwan 6</strain>
    </source>
</reference>
<evidence type="ECO:0000259" key="2">
    <source>
        <dbReference type="Pfam" id="PF23197"/>
    </source>
</evidence>
<dbReference type="GO" id="GO:0005886">
    <property type="term" value="C:plasma membrane"/>
    <property type="evidence" value="ECO:0007669"/>
    <property type="project" value="TreeGrafter"/>
</dbReference>
<dbReference type="InterPro" id="IPR001611">
    <property type="entry name" value="Leu-rich_rpt"/>
</dbReference>
<feature type="domain" description="AIR9-like A9" evidence="2">
    <location>
        <begin position="446"/>
        <end position="530"/>
    </location>
</feature>
<dbReference type="PANTHER" id="PTHR31149:SF11">
    <property type="entry name" value="187-KDA MICROTUBULE-ASSOCIATED PROTEIN AIR9"/>
    <property type="match status" value="1"/>
</dbReference>
<dbReference type="Proteomes" id="UP001058974">
    <property type="component" value="Chromosome 1"/>
</dbReference>
<comment type="caution">
    <text evidence="3">The sequence shown here is derived from an EMBL/GenBank/DDBJ whole genome shotgun (WGS) entry which is preliminary data.</text>
</comment>
<accession>A0A9D4YJY5</accession>
<feature type="domain" description="AIR9-like A9" evidence="2">
    <location>
        <begin position="638"/>
        <end position="723"/>
    </location>
</feature>
<evidence type="ECO:0000313" key="3">
    <source>
        <dbReference type="EMBL" id="KAI5440966.1"/>
    </source>
</evidence>
<proteinExistence type="predicted"/>
<feature type="compositionally biased region" description="Low complexity" evidence="1">
    <location>
        <begin position="44"/>
        <end position="57"/>
    </location>
</feature>
<feature type="domain" description="AIR9-like A9" evidence="2">
    <location>
        <begin position="935"/>
        <end position="1013"/>
    </location>
</feature>
<evidence type="ECO:0000313" key="4">
    <source>
        <dbReference type="Proteomes" id="UP001058974"/>
    </source>
</evidence>
<dbReference type="GO" id="GO:0009506">
    <property type="term" value="C:plasmodesma"/>
    <property type="evidence" value="ECO:0007669"/>
    <property type="project" value="TreeGrafter"/>
</dbReference>
<dbReference type="Gene3D" id="2.60.40.2700">
    <property type="match status" value="1"/>
</dbReference>
<feature type="compositionally biased region" description="Basic and acidic residues" evidence="1">
    <location>
        <begin position="76"/>
        <end position="86"/>
    </location>
</feature>
<dbReference type="InterPro" id="IPR056284">
    <property type="entry name" value="AIR9-like_A9"/>
</dbReference>
<name>A0A9D4YJY5_PEA</name>
<feature type="region of interest" description="Disordered" evidence="1">
    <location>
        <begin position="1"/>
        <end position="218"/>
    </location>
</feature>
<dbReference type="AlphaFoldDB" id="A0A9D4YJY5"/>
<dbReference type="Gene3D" id="3.80.10.10">
    <property type="entry name" value="Ribonuclease Inhibitor"/>
    <property type="match status" value="1"/>
</dbReference>
<dbReference type="PANTHER" id="PTHR31149">
    <property type="entry name" value="EXPRESSED PROTEIN"/>
    <property type="match status" value="1"/>
</dbReference>
<dbReference type="FunFam" id="2.60.40.2700:FF:000002">
    <property type="entry name" value="187-kDa microtubule-associated protein AIR9"/>
    <property type="match status" value="1"/>
</dbReference>